<keyword evidence="2" id="KW-0805">Transcription regulation</keyword>
<dbReference type="SUPFAM" id="SSF49464">
    <property type="entry name" value="Carboxypeptidase regulatory domain-like"/>
    <property type="match status" value="1"/>
</dbReference>
<dbReference type="Gene3D" id="1.10.1740.10">
    <property type="match status" value="1"/>
</dbReference>
<dbReference type="NCBIfam" id="TIGR02937">
    <property type="entry name" value="sigma70-ECF"/>
    <property type="match status" value="1"/>
</dbReference>
<evidence type="ECO:0000256" key="1">
    <source>
        <dbReference type="ARBA" id="ARBA00010641"/>
    </source>
</evidence>
<dbReference type="PANTHER" id="PTHR43133">
    <property type="entry name" value="RNA POLYMERASE ECF-TYPE SIGMA FACTO"/>
    <property type="match status" value="1"/>
</dbReference>
<proteinExistence type="inferred from homology"/>
<dbReference type="GO" id="GO:0003677">
    <property type="term" value="F:DNA binding"/>
    <property type="evidence" value="ECO:0007669"/>
    <property type="project" value="UniProtKB-KW"/>
</dbReference>
<dbReference type="Proteomes" id="UP000320390">
    <property type="component" value="Chromosome"/>
</dbReference>
<dbReference type="GO" id="GO:0006352">
    <property type="term" value="P:DNA-templated transcription initiation"/>
    <property type="evidence" value="ECO:0007669"/>
    <property type="project" value="InterPro"/>
</dbReference>
<dbReference type="SUPFAM" id="SSF88946">
    <property type="entry name" value="Sigma2 domain of RNA polymerase sigma factors"/>
    <property type="match status" value="1"/>
</dbReference>
<evidence type="ECO:0000259" key="8">
    <source>
        <dbReference type="Pfam" id="PF08281"/>
    </source>
</evidence>
<evidence type="ECO:0000256" key="4">
    <source>
        <dbReference type="ARBA" id="ARBA00023125"/>
    </source>
</evidence>
<dbReference type="InterPro" id="IPR013324">
    <property type="entry name" value="RNA_pol_sigma_r3/r4-like"/>
</dbReference>
<reference evidence="9 10" key="1">
    <citation type="submission" date="2019-02" db="EMBL/GenBank/DDBJ databases">
        <title>Deep-cultivation of Planctomycetes and their phenomic and genomic characterization uncovers novel biology.</title>
        <authorList>
            <person name="Wiegand S."/>
            <person name="Jogler M."/>
            <person name="Boedeker C."/>
            <person name="Pinto D."/>
            <person name="Vollmers J."/>
            <person name="Rivas-Marin E."/>
            <person name="Kohn T."/>
            <person name="Peeters S.H."/>
            <person name="Heuer A."/>
            <person name="Rast P."/>
            <person name="Oberbeckmann S."/>
            <person name="Bunk B."/>
            <person name="Jeske O."/>
            <person name="Meyerdierks A."/>
            <person name="Storesund J.E."/>
            <person name="Kallscheuer N."/>
            <person name="Luecker S."/>
            <person name="Lage O.M."/>
            <person name="Pohl T."/>
            <person name="Merkel B.J."/>
            <person name="Hornburger P."/>
            <person name="Mueller R.-W."/>
            <person name="Bruemmer F."/>
            <person name="Labrenz M."/>
            <person name="Spormann A.M."/>
            <person name="Op den Camp H."/>
            <person name="Overmann J."/>
            <person name="Amann R."/>
            <person name="Jetten M.S.M."/>
            <person name="Mascher T."/>
            <person name="Medema M.H."/>
            <person name="Devos D.P."/>
            <person name="Kaster A.-K."/>
            <person name="Ovreas L."/>
            <person name="Rohde M."/>
            <person name="Galperin M.Y."/>
            <person name="Jogler C."/>
        </authorList>
    </citation>
    <scope>NUCLEOTIDE SEQUENCE [LARGE SCALE GENOMIC DNA]</scope>
    <source>
        <strain evidence="9 10">Poly30</strain>
    </source>
</reference>
<dbReference type="InterPro" id="IPR007627">
    <property type="entry name" value="RNA_pol_sigma70_r2"/>
</dbReference>
<dbReference type="OrthoDB" id="265297at2"/>
<dbReference type="InterPro" id="IPR014284">
    <property type="entry name" value="RNA_pol_sigma-70_dom"/>
</dbReference>
<feature type="domain" description="RNA polymerase sigma-70 region 2" evidence="7">
    <location>
        <begin position="19"/>
        <end position="75"/>
    </location>
</feature>
<keyword evidence="3" id="KW-0731">Sigma factor</keyword>
<feature type="region of interest" description="Disordered" evidence="6">
    <location>
        <begin position="261"/>
        <end position="285"/>
    </location>
</feature>
<dbReference type="InterPro" id="IPR013325">
    <property type="entry name" value="RNA_pol_sigma_r2"/>
</dbReference>
<organism evidence="9 10">
    <name type="scientific">Saltatorellus ferox</name>
    <dbReference type="NCBI Taxonomy" id="2528018"/>
    <lineage>
        <taxon>Bacteria</taxon>
        <taxon>Pseudomonadati</taxon>
        <taxon>Planctomycetota</taxon>
        <taxon>Planctomycetia</taxon>
        <taxon>Planctomycetia incertae sedis</taxon>
        <taxon>Saltatorellus</taxon>
    </lineage>
</organism>
<dbReference type="SUPFAM" id="SSF88659">
    <property type="entry name" value="Sigma3 and sigma4 domains of RNA polymerase sigma factors"/>
    <property type="match status" value="1"/>
</dbReference>
<dbReference type="InterPro" id="IPR039425">
    <property type="entry name" value="RNA_pol_sigma-70-like"/>
</dbReference>
<evidence type="ECO:0000259" key="7">
    <source>
        <dbReference type="Pfam" id="PF04542"/>
    </source>
</evidence>
<evidence type="ECO:0000256" key="5">
    <source>
        <dbReference type="ARBA" id="ARBA00023163"/>
    </source>
</evidence>
<dbReference type="AlphaFoldDB" id="A0A518ESY8"/>
<dbReference type="GO" id="GO:0016987">
    <property type="term" value="F:sigma factor activity"/>
    <property type="evidence" value="ECO:0007669"/>
    <property type="project" value="UniProtKB-KW"/>
</dbReference>
<dbReference type="RefSeq" id="WP_145198075.1">
    <property type="nucleotide sequence ID" value="NZ_CP036434.1"/>
</dbReference>
<dbReference type="CDD" id="cd06171">
    <property type="entry name" value="Sigma70_r4"/>
    <property type="match status" value="1"/>
</dbReference>
<evidence type="ECO:0000313" key="9">
    <source>
        <dbReference type="EMBL" id="QDV07211.1"/>
    </source>
</evidence>
<dbReference type="Gene3D" id="1.10.10.10">
    <property type="entry name" value="Winged helix-like DNA-binding domain superfamily/Winged helix DNA-binding domain"/>
    <property type="match status" value="1"/>
</dbReference>
<evidence type="ECO:0000256" key="3">
    <source>
        <dbReference type="ARBA" id="ARBA00023082"/>
    </source>
</evidence>
<comment type="similarity">
    <text evidence="1">Belongs to the sigma-70 factor family. ECF subfamily.</text>
</comment>
<dbReference type="InterPro" id="IPR036388">
    <property type="entry name" value="WH-like_DNA-bd_sf"/>
</dbReference>
<dbReference type="EMBL" id="CP036434">
    <property type="protein sequence ID" value="QDV07211.1"/>
    <property type="molecule type" value="Genomic_DNA"/>
</dbReference>
<feature type="domain" description="RNA polymerase sigma factor 70 region 4 type 2" evidence="8">
    <location>
        <begin position="108"/>
        <end position="160"/>
    </location>
</feature>
<dbReference type="Pfam" id="PF04542">
    <property type="entry name" value="Sigma70_r2"/>
    <property type="match status" value="1"/>
</dbReference>
<accession>A0A518ESY8</accession>
<evidence type="ECO:0000256" key="6">
    <source>
        <dbReference type="SAM" id="MobiDB-lite"/>
    </source>
</evidence>
<evidence type="ECO:0000256" key="2">
    <source>
        <dbReference type="ARBA" id="ARBA00023015"/>
    </source>
</evidence>
<keyword evidence="5" id="KW-0804">Transcription</keyword>
<sequence>MHSDSPDRSISLDALLAESPWLRRLARRLVTGEDGAEDLAQDVLTAALVAAPTIDGRPLRHWLGTVARRRASRVRARVRARTDAEALAATPETVQGEPSTHDRLALHRELAEAIAALDPADRDLIVWRYFDERDAAWIGARLDVAPATARKRISRALQRLRDSLASSGRGAEGWTLALVMIARLPGSSTPAPLTTAAPVGAASTAALLTAMTLTKLAAAAALIALVALAFLRSPSENPGGATLAVDHAEEASLMDGDLASAHPSADQAERTSPVLTAPSEAHPVDTEPTLEITGRVMDERRRPVEGARVQLFFGTGETRESVSDEEGEYRLDSPGRSAPEDRFGSVFASLSGGLAGCAYMSVYGDATRPYRAPDVILRPGATDVEVQVVRNGKPMAGAEVALDAGFGRLIVGRGRTNGDGLANFESVPAGSLRAVVRTDEAVGAAKLLSSERSPKSVLRVTLEPARTVKVYVHDASDESVPLAGIRITAHEQVMPSRTRGTSEDPWIAVPNIRPILGASAVTDEAGVALIRGLPAGPLWIHEAPLAGESWSDSRVRVPDASAEVKLPVRAMPGRDRVEWPLAQDELTASIPDGTILSLRPAPGAYRHTPETARIEHRRVVVESPPDGFTGALAESPQGLMAELRVAPTAAEGLEVNFVPAREITVTVRNADGTPAEGWYVIAFNQGNHPMKDAIPTGPDGVAELTGLHGRLVDVRVGRTIRGYDGLLAGSVDLEAGGAALEFTLPRIAELILRTSIDGVVQLPSTYTVFGARVIGDDPLAGEIRIAVPLAPTATSHSLWLRGGADVLAVNLVLTPSDLTGESPIDVAFQRAGAILASVPRRPGIRVEIAAEGRREDGTWVENSRDFIDAPNWDDDLFRFAPLFPATYRLRDLKSGTATEPFEVLPGSEPTRITLDLTQGGVVRGRVALPRGGDMGAARVVIDSASDDTPLGTDRYLDAPGTPTNSIQVRGDGTFEVATQAGKVLTLTAWHSLLRAAEDGGSVRLTGPAEGVELQLTAAPTAVVRLPEGIQPGRAPSRRVLLLSSRVGADATADEIVAAIEAEHVLLPLEGQDLAFGGFAPGRYSVWIDTGHAVAPLLLADIELTDGANDLTWAEFPAGSSLDFQIETAQGTSPPRIAPSAWSKARMPSGDPLIHRSMNSRGETGVKLTGLWKGAYRVRCSIVAERISSLKTVIDQELELDGVTSVPLPVDLVER</sequence>
<dbReference type="InterPro" id="IPR013249">
    <property type="entry name" value="RNA_pol_sigma70_r4_t2"/>
</dbReference>
<feature type="region of interest" description="Disordered" evidence="6">
    <location>
        <begin position="318"/>
        <end position="337"/>
    </location>
</feature>
<gene>
    <name evidence="9" type="ORF">Poly30_27300</name>
</gene>
<keyword evidence="4" id="KW-0238">DNA-binding</keyword>
<dbReference type="PANTHER" id="PTHR43133:SF8">
    <property type="entry name" value="RNA POLYMERASE SIGMA FACTOR HI_1459-RELATED"/>
    <property type="match status" value="1"/>
</dbReference>
<keyword evidence="10" id="KW-1185">Reference proteome</keyword>
<name>A0A518ESY8_9BACT</name>
<dbReference type="InterPro" id="IPR008969">
    <property type="entry name" value="CarboxyPept-like_regulatory"/>
</dbReference>
<protein>
    <submittedName>
        <fullName evidence="9">RNA polymerase sigma factor</fullName>
    </submittedName>
</protein>
<dbReference type="Pfam" id="PF08281">
    <property type="entry name" value="Sigma70_r4_2"/>
    <property type="match status" value="1"/>
</dbReference>
<evidence type="ECO:0000313" key="10">
    <source>
        <dbReference type="Proteomes" id="UP000320390"/>
    </source>
</evidence>